<dbReference type="OMA" id="DEHAHAN"/>
<dbReference type="PROSITE" id="PS00518">
    <property type="entry name" value="ZF_RING_1"/>
    <property type="match status" value="1"/>
</dbReference>
<keyword evidence="4" id="KW-0808">Transferase</keyword>
<dbReference type="SUPFAM" id="SSF57850">
    <property type="entry name" value="RING/U-box"/>
    <property type="match status" value="1"/>
</dbReference>
<feature type="region of interest" description="Disordered" evidence="10">
    <location>
        <begin position="40"/>
        <end position="92"/>
    </location>
</feature>
<feature type="compositionally biased region" description="Basic and acidic residues" evidence="10">
    <location>
        <begin position="40"/>
        <end position="56"/>
    </location>
</feature>
<evidence type="ECO:0000256" key="1">
    <source>
        <dbReference type="ARBA" id="ARBA00000900"/>
    </source>
</evidence>
<feature type="compositionally biased region" description="Basic and acidic residues" evidence="10">
    <location>
        <begin position="72"/>
        <end position="92"/>
    </location>
</feature>
<feature type="domain" description="RING-type" evidence="11">
    <location>
        <begin position="291"/>
        <end position="315"/>
    </location>
</feature>
<sequence length="473" mass="52949">MKFGKQLETEINAAGVLGDRVPWIDYGKLKKLRNCRCHKDGVQKEEEENTPLKRADPEEEAAFFSDDGDAATEEKAVGEKSAAHDDGVPQKDDAPCERCTQLFYAELDKSMNATSKAYFSWVSRILSRAPFEHSKPWWRKGLNLDAVNCGPGMYGSKGQKVNASLGFNEPRDEDGKDYAPDLSGVDIDLEHEAKECLNWIELNSTALRKILKKWDKANHSTKGRQTLRRYWTDSQYQMLFSPLILELRAVAGMMEGGLEGPHWNLHDDEHDDDEHAHANVDHSEGTGVLTCPICFDTLYKPVGLQCGHVFCRDCLLQSAGVLKEGATLADLRMEPAHFHDDRIPLTNGLRRHSEGQDSAHSAEGDEEDGAARSNEGGAAPPPGRKYRARRDRCPQCRTEDVFGSSVRLRHVQDCLRRVDPEGYKARKAESKKLRSKLKSEAVMNNIVNGLIKLVAPTNRGMNLIDPRTGQIRT</sequence>
<evidence type="ECO:0000256" key="5">
    <source>
        <dbReference type="ARBA" id="ARBA00022723"/>
    </source>
</evidence>
<dbReference type="OrthoDB" id="6105938at2759"/>
<dbReference type="AlphaFoldDB" id="C1EHN1"/>
<feature type="domain" description="SPX" evidence="12">
    <location>
        <begin position="1"/>
        <end position="228"/>
    </location>
</feature>
<evidence type="ECO:0000256" key="2">
    <source>
        <dbReference type="ARBA" id="ARBA00004906"/>
    </source>
</evidence>
<organism evidence="13 14">
    <name type="scientific">Micromonas commoda (strain RCC299 / NOUM17 / CCMP2709)</name>
    <name type="common">Picoplanktonic green alga</name>
    <dbReference type="NCBI Taxonomy" id="296587"/>
    <lineage>
        <taxon>Eukaryota</taxon>
        <taxon>Viridiplantae</taxon>
        <taxon>Chlorophyta</taxon>
        <taxon>Mamiellophyceae</taxon>
        <taxon>Mamiellales</taxon>
        <taxon>Mamiellaceae</taxon>
        <taxon>Micromonas</taxon>
    </lineage>
</organism>
<dbReference type="STRING" id="296587.C1EHN1"/>
<dbReference type="PANTHER" id="PTHR46764">
    <property type="entry name" value="E3 UBIQUITIN-PROTEIN LIGASE BAH1"/>
    <property type="match status" value="1"/>
</dbReference>
<comment type="pathway">
    <text evidence="2">Protein modification; protein ubiquitination.</text>
</comment>
<dbReference type="GO" id="GO:0061630">
    <property type="term" value="F:ubiquitin protein ligase activity"/>
    <property type="evidence" value="ECO:0007669"/>
    <property type="project" value="UniProtKB-EC"/>
</dbReference>
<comment type="catalytic activity">
    <reaction evidence="1">
        <text>S-ubiquitinyl-[E2 ubiquitin-conjugating enzyme]-L-cysteine + [acceptor protein]-L-lysine = [E2 ubiquitin-conjugating enzyme]-L-cysteine + N(6)-ubiquitinyl-[acceptor protein]-L-lysine.</text>
        <dbReference type="EC" id="2.3.2.27"/>
    </reaction>
</comment>
<dbReference type="CDD" id="cd16449">
    <property type="entry name" value="RING-HC"/>
    <property type="match status" value="1"/>
</dbReference>
<keyword evidence="7" id="KW-0833">Ubl conjugation pathway</keyword>
<keyword evidence="14" id="KW-1185">Reference proteome</keyword>
<dbReference type="UniPathway" id="UPA00143"/>
<dbReference type="SMART" id="SM00184">
    <property type="entry name" value="RING"/>
    <property type="match status" value="1"/>
</dbReference>
<evidence type="ECO:0000256" key="6">
    <source>
        <dbReference type="ARBA" id="ARBA00022771"/>
    </source>
</evidence>
<evidence type="ECO:0000259" key="11">
    <source>
        <dbReference type="PROSITE" id="PS50089"/>
    </source>
</evidence>
<dbReference type="PROSITE" id="PS51382">
    <property type="entry name" value="SPX"/>
    <property type="match status" value="1"/>
</dbReference>
<dbReference type="InParanoid" id="C1EHN1"/>
<dbReference type="InterPro" id="IPR001841">
    <property type="entry name" value="Znf_RING"/>
</dbReference>
<accession>C1EHN1</accession>
<feature type="compositionally biased region" description="Acidic residues" evidence="10">
    <location>
        <begin position="57"/>
        <end position="71"/>
    </location>
</feature>
<keyword evidence="6 9" id="KW-0863">Zinc-finger</keyword>
<dbReference type="EC" id="2.3.2.27" evidence="3"/>
<proteinExistence type="predicted"/>
<gene>
    <name evidence="13" type="ORF">MICPUN_106533</name>
</gene>
<protein>
    <recommendedName>
        <fullName evidence="3">RING-type E3 ubiquitin transferase</fullName>
        <ecNumber evidence="3">2.3.2.27</ecNumber>
    </recommendedName>
</protein>
<evidence type="ECO:0000259" key="12">
    <source>
        <dbReference type="PROSITE" id="PS51382"/>
    </source>
</evidence>
<evidence type="ECO:0000256" key="4">
    <source>
        <dbReference type="ARBA" id="ARBA00022679"/>
    </source>
</evidence>
<dbReference type="Gene3D" id="3.30.40.10">
    <property type="entry name" value="Zinc/RING finger domain, C3HC4 (zinc finger)"/>
    <property type="match status" value="1"/>
</dbReference>
<dbReference type="EMBL" id="CP001333">
    <property type="protein sequence ID" value="ACO67535.1"/>
    <property type="molecule type" value="Genomic_DNA"/>
</dbReference>
<dbReference type="Proteomes" id="UP000002009">
    <property type="component" value="Chromosome 15"/>
</dbReference>
<evidence type="ECO:0000313" key="13">
    <source>
        <dbReference type="EMBL" id="ACO67535.1"/>
    </source>
</evidence>
<feature type="compositionally biased region" description="Basic and acidic residues" evidence="10">
    <location>
        <begin position="351"/>
        <end position="363"/>
    </location>
</feature>
<reference evidence="13 14" key="1">
    <citation type="journal article" date="2009" name="Science">
        <title>Green evolution and dynamic adaptations revealed by genomes of the marine picoeukaryotes Micromonas.</title>
        <authorList>
            <person name="Worden A.Z."/>
            <person name="Lee J.H."/>
            <person name="Mock T."/>
            <person name="Rouze P."/>
            <person name="Simmons M.P."/>
            <person name="Aerts A.L."/>
            <person name="Allen A.E."/>
            <person name="Cuvelier M.L."/>
            <person name="Derelle E."/>
            <person name="Everett M.V."/>
            <person name="Foulon E."/>
            <person name="Grimwood J."/>
            <person name="Gundlach H."/>
            <person name="Henrissat B."/>
            <person name="Napoli C."/>
            <person name="McDonald S.M."/>
            <person name="Parker M.S."/>
            <person name="Rombauts S."/>
            <person name="Salamov A."/>
            <person name="Von Dassow P."/>
            <person name="Badger J.H."/>
            <person name="Coutinho P.M."/>
            <person name="Demir E."/>
            <person name="Dubchak I."/>
            <person name="Gentemann C."/>
            <person name="Eikrem W."/>
            <person name="Gready J.E."/>
            <person name="John U."/>
            <person name="Lanier W."/>
            <person name="Lindquist E.A."/>
            <person name="Lucas S."/>
            <person name="Mayer K.F."/>
            <person name="Moreau H."/>
            <person name="Not F."/>
            <person name="Otillar R."/>
            <person name="Panaud O."/>
            <person name="Pangilinan J."/>
            <person name="Paulsen I."/>
            <person name="Piegu B."/>
            <person name="Poliakov A."/>
            <person name="Robbens S."/>
            <person name="Schmutz J."/>
            <person name="Toulza E."/>
            <person name="Wyss T."/>
            <person name="Zelensky A."/>
            <person name="Zhou K."/>
            <person name="Armbrust E.V."/>
            <person name="Bhattacharya D."/>
            <person name="Goodenough U.W."/>
            <person name="Van de Peer Y."/>
            <person name="Grigoriev I.V."/>
        </authorList>
    </citation>
    <scope>NUCLEOTIDE SEQUENCE [LARGE SCALE GENOMIC DNA]</scope>
    <source>
        <strain evidence="14">RCC299 / NOUM17</strain>
    </source>
</reference>
<dbReference type="Pfam" id="PF13445">
    <property type="entry name" value="zf-RING_UBOX"/>
    <property type="match status" value="1"/>
</dbReference>
<dbReference type="InterPro" id="IPR013083">
    <property type="entry name" value="Znf_RING/FYVE/PHD"/>
</dbReference>
<dbReference type="InterPro" id="IPR033326">
    <property type="entry name" value="BAH1"/>
</dbReference>
<feature type="region of interest" description="Disordered" evidence="10">
    <location>
        <begin position="342"/>
        <end position="390"/>
    </location>
</feature>
<evidence type="ECO:0000256" key="3">
    <source>
        <dbReference type="ARBA" id="ARBA00012483"/>
    </source>
</evidence>
<dbReference type="RefSeq" id="XP_002506277.1">
    <property type="nucleotide sequence ID" value="XM_002506231.1"/>
</dbReference>
<evidence type="ECO:0000256" key="7">
    <source>
        <dbReference type="ARBA" id="ARBA00022786"/>
    </source>
</evidence>
<dbReference type="InterPro" id="IPR017907">
    <property type="entry name" value="Znf_RING_CS"/>
</dbReference>
<dbReference type="PROSITE" id="PS50089">
    <property type="entry name" value="ZF_RING_2"/>
    <property type="match status" value="1"/>
</dbReference>
<evidence type="ECO:0000256" key="9">
    <source>
        <dbReference type="PROSITE-ProRule" id="PRU00175"/>
    </source>
</evidence>
<name>C1EHN1_MICCC</name>
<evidence type="ECO:0000256" key="8">
    <source>
        <dbReference type="ARBA" id="ARBA00022833"/>
    </source>
</evidence>
<dbReference type="GO" id="GO:0016567">
    <property type="term" value="P:protein ubiquitination"/>
    <property type="evidence" value="ECO:0007669"/>
    <property type="project" value="UniProtKB-UniPathway"/>
</dbReference>
<dbReference type="PANTHER" id="PTHR46764:SF2">
    <property type="entry name" value="E3 UBIQUITIN-PROTEIN LIGASE BAH1-LIKE-RELATED"/>
    <property type="match status" value="1"/>
</dbReference>
<evidence type="ECO:0000256" key="10">
    <source>
        <dbReference type="SAM" id="MobiDB-lite"/>
    </source>
</evidence>
<keyword evidence="5" id="KW-0479">Metal-binding</keyword>
<dbReference type="eggNOG" id="ENOG502QQHB">
    <property type="taxonomic scope" value="Eukaryota"/>
</dbReference>
<dbReference type="GeneID" id="8249387"/>
<dbReference type="InterPro" id="IPR027370">
    <property type="entry name" value="Znf-RING_euk"/>
</dbReference>
<dbReference type="InterPro" id="IPR004331">
    <property type="entry name" value="SPX_dom"/>
</dbReference>
<dbReference type="GO" id="GO:0008270">
    <property type="term" value="F:zinc ion binding"/>
    <property type="evidence" value="ECO:0007669"/>
    <property type="project" value="UniProtKB-KW"/>
</dbReference>
<evidence type="ECO:0000313" key="14">
    <source>
        <dbReference type="Proteomes" id="UP000002009"/>
    </source>
</evidence>
<dbReference type="KEGG" id="mis:MICPUN_106533"/>
<keyword evidence="8" id="KW-0862">Zinc</keyword>